<evidence type="ECO:0000313" key="2">
    <source>
        <dbReference type="Proteomes" id="UP001434883"/>
    </source>
</evidence>
<name>A0ABV0S7F2_9TELE</name>
<sequence>MFIFVRFNKQCKKPAGCKMRSKSNGVESPTDGVLVVSPGGPDINEEQDVGLPVRSLKAKAQQKEGAEEVEVISDKEKLLLDSTKTGNNTGNITDLSKQDLLKLLGIMEGEVQVGKNCLLLVCFSYRIFELE</sequence>
<gene>
    <name evidence="1" type="ORF">XENOCAPTIV_004526</name>
</gene>
<evidence type="ECO:0000313" key="1">
    <source>
        <dbReference type="EMBL" id="MEQ2215698.1"/>
    </source>
</evidence>
<protein>
    <submittedName>
        <fullName evidence="1">Uncharacterized protein</fullName>
    </submittedName>
</protein>
<dbReference type="EMBL" id="JAHRIN010068699">
    <property type="protein sequence ID" value="MEQ2215698.1"/>
    <property type="molecule type" value="Genomic_DNA"/>
</dbReference>
<accession>A0ABV0S7F2</accession>
<comment type="caution">
    <text evidence="1">The sequence shown here is derived from an EMBL/GenBank/DDBJ whole genome shotgun (WGS) entry which is preliminary data.</text>
</comment>
<dbReference type="Proteomes" id="UP001434883">
    <property type="component" value="Unassembled WGS sequence"/>
</dbReference>
<keyword evidence="2" id="KW-1185">Reference proteome</keyword>
<reference evidence="1 2" key="1">
    <citation type="submission" date="2021-06" db="EMBL/GenBank/DDBJ databases">
        <authorList>
            <person name="Palmer J.M."/>
        </authorList>
    </citation>
    <scope>NUCLEOTIDE SEQUENCE [LARGE SCALE GENOMIC DNA]</scope>
    <source>
        <strain evidence="1 2">XC_2019</strain>
        <tissue evidence="1">Muscle</tissue>
    </source>
</reference>
<organism evidence="1 2">
    <name type="scientific">Xenoophorus captivus</name>
    <dbReference type="NCBI Taxonomy" id="1517983"/>
    <lineage>
        <taxon>Eukaryota</taxon>
        <taxon>Metazoa</taxon>
        <taxon>Chordata</taxon>
        <taxon>Craniata</taxon>
        <taxon>Vertebrata</taxon>
        <taxon>Euteleostomi</taxon>
        <taxon>Actinopterygii</taxon>
        <taxon>Neopterygii</taxon>
        <taxon>Teleostei</taxon>
        <taxon>Neoteleostei</taxon>
        <taxon>Acanthomorphata</taxon>
        <taxon>Ovalentaria</taxon>
        <taxon>Atherinomorphae</taxon>
        <taxon>Cyprinodontiformes</taxon>
        <taxon>Goodeidae</taxon>
        <taxon>Xenoophorus</taxon>
    </lineage>
</organism>
<proteinExistence type="predicted"/>